<evidence type="ECO:0000256" key="1">
    <source>
        <dbReference type="ARBA" id="ARBA00004651"/>
    </source>
</evidence>
<dbReference type="Gene3D" id="1.10.3720.10">
    <property type="entry name" value="MetI-like"/>
    <property type="match status" value="1"/>
</dbReference>
<evidence type="ECO:0000256" key="6">
    <source>
        <dbReference type="ARBA" id="ARBA00023136"/>
    </source>
</evidence>
<name>A0ABU5T1C4_9MICC</name>
<feature type="transmembrane region" description="Helical" evidence="7">
    <location>
        <begin position="37"/>
        <end position="57"/>
    </location>
</feature>
<dbReference type="PROSITE" id="PS50928">
    <property type="entry name" value="ABC_TM1"/>
    <property type="match status" value="1"/>
</dbReference>
<keyword evidence="10" id="KW-1185">Reference proteome</keyword>
<evidence type="ECO:0000256" key="5">
    <source>
        <dbReference type="ARBA" id="ARBA00022989"/>
    </source>
</evidence>
<dbReference type="PANTHER" id="PTHR43744">
    <property type="entry name" value="ABC TRANSPORTER PERMEASE PROTEIN MG189-RELATED-RELATED"/>
    <property type="match status" value="1"/>
</dbReference>
<comment type="subcellular location">
    <subcellularLocation>
        <location evidence="1 7">Cell membrane</location>
        <topology evidence="1 7">Multi-pass membrane protein</topology>
    </subcellularLocation>
</comment>
<evidence type="ECO:0000259" key="8">
    <source>
        <dbReference type="PROSITE" id="PS50928"/>
    </source>
</evidence>
<keyword evidence="3" id="KW-1003">Cell membrane</keyword>
<evidence type="ECO:0000313" key="9">
    <source>
        <dbReference type="EMBL" id="MEA5453454.1"/>
    </source>
</evidence>
<sequence>MSTTATSVPAPATAADPIPARDRVFSKANLAKTIGGGYLPLILATLIVFLPLAWMVLSSFKTPGEIVTTDLKVLPAQLYTQNYVEAMTTVPFAQFFLNSAIVTFVGSAIKVALAILTAYALVFVRFPFKNAIFILILVALMVPPQVAILPNYVLIAGIGGKNTLWGIILPGLGTAFGTFLLRQHFMTLPSSILEAAEIDGAGHWRRLWRIVAPVSLPSIATVALVTIVNEWNDYIWPLIITDRPETMTLPVGLTLLQNSEGNTGSGWGILMAGAVLVILPVLVVFAMLQRYIVAGLTQGSVSN</sequence>
<dbReference type="CDD" id="cd06261">
    <property type="entry name" value="TM_PBP2"/>
    <property type="match status" value="1"/>
</dbReference>
<reference evidence="9 10" key="1">
    <citation type="submission" date="2023-12" db="EMBL/GenBank/DDBJ databases">
        <title>Sinomonas terricola sp. nov, isolated from litchi orchard soil in Guangdong, PR China.</title>
        <authorList>
            <person name="Jiaxin W."/>
            <person name="Yang Z."/>
            <person name="Honghui Z."/>
        </authorList>
    </citation>
    <scope>NUCLEOTIDE SEQUENCE [LARGE SCALE GENOMIC DNA]</scope>
    <source>
        <strain evidence="9 10">JGH33</strain>
    </source>
</reference>
<gene>
    <name evidence="9" type="ORF">SPF06_01840</name>
</gene>
<feature type="transmembrane region" description="Helical" evidence="7">
    <location>
        <begin position="131"/>
        <end position="158"/>
    </location>
</feature>
<organism evidence="9 10">
    <name type="scientific">Sinomonas terricola</name>
    <dbReference type="NCBI Taxonomy" id="3110330"/>
    <lineage>
        <taxon>Bacteria</taxon>
        <taxon>Bacillati</taxon>
        <taxon>Actinomycetota</taxon>
        <taxon>Actinomycetes</taxon>
        <taxon>Micrococcales</taxon>
        <taxon>Micrococcaceae</taxon>
        <taxon>Sinomonas</taxon>
    </lineage>
</organism>
<feature type="transmembrane region" description="Helical" evidence="7">
    <location>
        <begin position="207"/>
        <end position="228"/>
    </location>
</feature>
<dbReference type="SUPFAM" id="SSF161098">
    <property type="entry name" value="MetI-like"/>
    <property type="match status" value="1"/>
</dbReference>
<evidence type="ECO:0000256" key="2">
    <source>
        <dbReference type="ARBA" id="ARBA00022448"/>
    </source>
</evidence>
<dbReference type="Pfam" id="PF00528">
    <property type="entry name" value="BPD_transp_1"/>
    <property type="match status" value="1"/>
</dbReference>
<feature type="transmembrane region" description="Helical" evidence="7">
    <location>
        <begin position="164"/>
        <end position="181"/>
    </location>
</feature>
<keyword evidence="6 7" id="KW-0472">Membrane</keyword>
<comment type="similarity">
    <text evidence="7">Belongs to the binding-protein-dependent transport system permease family.</text>
</comment>
<dbReference type="EMBL" id="JAYGGQ010000001">
    <property type="protein sequence ID" value="MEA5453454.1"/>
    <property type="molecule type" value="Genomic_DNA"/>
</dbReference>
<feature type="transmembrane region" description="Helical" evidence="7">
    <location>
        <begin position="95"/>
        <end position="124"/>
    </location>
</feature>
<keyword evidence="2 7" id="KW-0813">Transport</keyword>
<evidence type="ECO:0000256" key="3">
    <source>
        <dbReference type="ARBA" id="ARBA00022475"/>
    </source>
</evidence>
<keyword evidence="4 7" id="KW-0812">Transmembrane</keyword>
<feature type="domain" description="ABC transmembrane type-1" evidence="8">
    <location>
        <begin position="96"/>
        <end position="288"/>
    </location>
</feature>
<feature type="transmembrane region" description="Helical" evidence="7">
    <location>
        <begin position="267"/>
        <end position="288"/>
    </location>
</feature>
<dbReference type="InterPro" id="IPR035906">
    <property type="entry name" value="MetI-like_sf"/>
</dbReference>
<dbReference type="RefSeq" id="WP_323277214.1">
    <property type="nucleotide sequence ID" value="NZ_JAYGGQ010000001.1"/>
</dbReference>
<accession>A0ABU5T1C4</accession>
<dbReference type="PANTHER" id="PTHR43744:SF13">
    <property type="entry name" value="SN-GLYCEROL-3-PHOSPHATE TRANSPORT INTEGRAL MEMBRANE PROTEIN ABC TRANSPORTER UGPE-RELATED"/>
    <property type="match status" value="1"/>
</dbReference>
<evidence type="ECO:0000256" key="7">
    <source>
        <dbReference type="RuleBase" id="RU363032"/>
    </source>
</evidence>
<evidence type="ECO:0000256" key="4">
    <source>
        <dbReference type="ARBA" id="ARBA00022692"/>
    </source>
</evidence>
<dbReference type="Proteomes" id="UP001304769">
    <property type="component" value="Unassembled WGS sequence"/>
</dbReference>
<protein>
    <submittedName>
        <fullName evidence="9">Carbohydrate ABC transporter permease</fullName>
    </submittedName>
</protein>
<keyword evidence="5 7" id="KW-1133">Transmembrane helix</keyword>
<evidence type="ECO:0000313" key="10">
    <source>
        <dbReference type="Proteomes" id="UP001304769"/>
    </source>
</evidence>
<comment type="caution">
    <text evidence="9">The sequence shown here is derived from an EMBL/GenBank/DDBJ whole genome shotgun (WGS) entry which is preliminary data.</text>
</comment>
<dbReference type="InterPro" id="IPR000515">
    <property type="entry name" value="MetI-like"/>
</dbReference>
<proteinExistence type="inferred from homology"/>